<organism evidence="3 4">
    <name type="scientific">Nothobranchius furzeri</name>
    <name type="common">Turquoise killifish</name>
    <dbReference type="NCBI Taxonomy" id="105023"/>
    <lineage>
        <taxon>Eukaryota</taxon>
        <taxon>Metazoa</taxon>
        <taxon>Chordata</taxon>
        <taxon>Craniata</taxon>
        <taxon>Vertebrata</taxon>
        <taxon>Euteleostomi</taxon>
        <taxon>Actinopterygii</taxon>
        <taxon>Neopterygii</taxon>
        <taxon>Teleostei</taxon>
        <taxon>Neoteleostei</taxon>
        <taxon>Acanthomorphata</taxon>
        <taxon>Ovalentaria</taxon>
        <taxon>Atherinomorphae</taxon>
        <taxon>Cyprinodontiformes</taxon>
        <taxon>Nothobranchiidae</taxon>
        <taxon>Nothobranchius</taxon>
    </lineage>
</organism>
<dbReference type="GeneTree" id="ENSGT00940000177880"/>
<dbReference type="PANTHER" id="PTHR45784:SF3">
    <property type="entry name" value="C-TYPE LECTIN DOMAIN FAMILY 4 MEMBER K-LIKE-RELATED"/>
    <property type="match status" value="1"/>
</dbReference>
<feature type="domain" description="C-type lectin" evidence="2">
    <location>
        <begin position="21"/>
        <end position="139"/>
    </location>
</feature>
<dbReference type="Proteomes" id="UP000694548">
    <property type="component" value="Chromosome sgr04"/>
</dbReference>
<dbReference type="SUPFAM" id="SSF56436">
    <property type="entry name" value="C-type lectin-like"/>
    <property type="match status" value="1"/>
</dbReference>
<name>A0A8C6KKR2_NOTFU</name>
<dbReference type="AlphaFoldDB" id="A0A8C6KKR2"/>
<dbReference type="PROSITE" id="PS50041">
    <property type="entry name" value="C_TYPE_LECTIN_2"/>
    <property type="match status" value="1"/>
</dbReference>
<reference evidence="3" key="1">
    <citation type="submission" date="2014-08" db="EMBL/GenBank/DDBJ databases">
        <authorList>
            <person name="Senf B."/>
            <person name="Petzold A."/>
            <person name="Downie B.R."/>
            <person name="Koch P."/>
            <person name="Platzer M."/>
        </authorList>
    </citation>
    <scope>NUCLEOTIDE SEQUENCE [LARGE SCALE GENOMIC DNA]</scope>
    <source>
        <strain evidence="3">GRZ</strain>
    </source>
</reference>
<dbReference type="Ensembl" id="ENSNFUT00015006605.1">
    <property type="protein sequence ID" value="ENSNFUP00015006269.1"/>
    <property type="gene ID" value="ENSNFUG00015003129.1"/>
</dbReference>
<protein>
    <recommendedName>
        <fullName evidence="2">C-type lectin domain-containing protein</fullName>
    </recommendedName>
</protein>
<dbReference type="Gene3D" id="3.10.100.10">
    <property type="entry name" value="Mannose-Binding Protein A, subunit A"/>
    <property type="match status" value="1"/>
</dbReference>
<reference evidence="3" key="3">
    <citation type="submission" date="2025-09" db="UniProtKB">
        <authorList>
            <consortium name="Ensembl"/>
        </authorList>
    </citation>
    <scope>IDENTIFICATION</scope>
</reference>
<reference evidence="3" key="2">
    <citation type="submission" date="2025-08" db="UniProtKB">
        <authorList>
            <consortium name="Ensembl"/>
        </authorList>
    </citation>
    <scope>IDENTIFICATION</scope>
</reference>
<dbReference type="InterPro" id="IPR016186">
    <property type="entry name" value="C-type_lectin-like/link_sf"/>
</dbReference>
<accession>A0A8C6KKR2</accession>
<dbReference type="InterPro" id="IPR016187">
    <property type="entry name" value="CTDL_fold"/>
</dbReference>
<proteinExistence type="predicted"/>
<evidence type="ECO:0000313" key="3">
    <source>
        <dbReference type="Ensembl" id="ENSNFUP00015006269.1"/>
    </source>
</evidence>
<keyword evidence="1" id="KW-0732">Signal</keyword>
<dbReference type="PANTHER" id="PTHR45784">
    <property type="entry name" value="C-TYPE LECTIN DOMAIN FAMILY 20 MEMBER A-RELATED"/>
    <property type="match status" value="1"/>
</dbReference>
<evidence type="ECO:0000313" key="4">
    <source>
        <dbReference type="Proteomes" id="UP000694548"/>
    </source>
</evidence>
<dbReference type="InterPro" id="IPR001304">
    <property type="entry name" value="C-type_lectin-like"/>
</dbReference>
<evidence type="ECO:0000256" key="1">
    <source>
        <dbReference type="SAM" id="SignalP"/>
    </source>
</evidence>
<sequence length="144" mass="16668">MGQTFTCILILLSFFGAFGKYVYVKEARTWLAAQSYCRQKYTDLAPLSSKRDINLMQMAGNTDLFSWIGMKTTDDTEKWMWWGGGRISWMFWDSTGTTNMANFYGFSQIPFFCYNPIVVKQRSTWEAACCRHLVPLCCITPPTR</sequence>
<feature type="signal peptide" evidence="1">
    <location>
        <begin position="1"/>
        <end position="19"/>
    </location>
</feature>
<evidence type="ECO:0000259" key="2">
    <source>
        <dbReference type="PROSITE" id="PS50041"/>
    </source>
</evidence>
<keyword evidence="4" id="KW-1185">Reference proteome</keyword>
<feature type="chain" id="PRO_5034647580" description="C-type lectin domain-containing protein" evidence="1">
    <location>
        <begin position="20"/>
        <end position="144"/>
    </location>
</feature>